<dbReference type="Pfam" id="PF20684">
    <property type="entry name" value="Fung_rhodopsin"/>
    <property type="match status" value="1"/>
</dbReference>
<keyword evidence="9" id="KW-1185">Reference proteome</keyword>
<keyword evidence="4 6" id="KW-0472">Membrane</keyword>
<dbReference type="OMA" id="SCITVAW"/>
<name>U4LMB8_PYROM</name>
<dbReference type="PANTHER" id="PTHR33048">
    <property type="entry name" value="PTH11-LIKE INTEGRAL MEMBRANE PROTEIN (AFU_ORTHOLOGUE AFUA_5G11245)"/>
    <property type="match status" value="1"/>
</dbReference>
<feature type="domain" description="Rhodopsin" evidence="7">
    <location>
        <begin position="29"/>
        <end position="261"/>
    </location>
</feature>
<feature type="transmembrane region" description="Helical" evidence="6">
    <location>
        <begin position="132"/>
        <end position="153"/>
    </location>
</feature>
<dbReference type="InterPro" id="IPR052337">
    <property type="entry name" value="SAT4-like"/>
</dbReference>
<feature type="transmembrane region" description="Helical" evidence="6">
    <location>
        <begin position="45"/>
        <end position="70"/>
    </location>
</feature>
<dbReference type="eggNOG" id="ENOG502SJWF">
    <property type="taxonomic scope" value="Eukaryota"/>
</dbReference>
<evidence type="ECO:0000313" key="8">
    <source>
        <dbReference type="EMBL" id="CCX32732.1"/>
    </source>
</evidence>
<evidence type="ECO:0000256" key="3">
    <source>
        <dbReference type="ARBA" id="ARBA00022989"/>
    </source>
</evidence>
<feature type="transmembrane region" description="Helical" evidence="6">
    <location>
        <begin position="173"/>
        <end position="191"/>
    </location>
</feature>
<evidence type="ECO:0000256" key="2">
    <source>
        <dbReference type="ARBA" id="ARBA00022692"/>
    </source>
</evidence>
<dbReference type="AlphaFoldDB" id="U4LMB8"/>
<evidence type="ECO:0000256" key="5">
    <source>
        <dbReference type="ARBA" id="ARBA00038359"/>
    </source>
</evidence>
<comment type="similarity">
    <text evidence="5">Belongs to the SAT4 family.</text>
</comment>
<evidence type="ECO:0000313" key="9">
    <source>
        <dbReference type="Proteomes" id="UP000018144"/>
    </source>
</evidence>
<feature type="transmembrane region" description="Helical" evidence="6">
    <location>
        <begin position="90"/>
        <end position="111"/>
    </location>
</feature>
<dbReference type="OrthoDB" id="444631at2759"/>
<evidence type="ECO:0000256" key="4">
    <source>
        <dbReference type="ARBA" id="ARBA00023136"/>
    </source>
</evidence>
<evidence type="ECO:0000256" key="6">
    <source>
        <dbReference type="SAM" id="Phobius"/>
    </source>
</evidence>
<evidence type="ECO:0000259" key="7">
    <source>
        <dbReference type="Pfam" id="PF20684"/>
    </source>
</evidence>
<gene>
    <name evidence="8" type="ORF">PCON_13583</name>
</gene>
<feature type="transmembrane region" description="Helical" evidence="6">
    <location>
        <begin position="12"/>
        <end position="33"/>
    </location>
</feature>
<keyword evidence="3 6" id="KW-1133">Transmembrane helix</keyword>
<dbReference type="InterPro" id="IPR049326">
    <property type="entry name" value="Rhodopsin_dom_fungi"/>
</dbReference>
<accession>U4LMB8</accession>
<dbReference type="PANTHER" id="PTHR33048:SF47">
    <property type="entry name" value="INTEGRAL MEMBRANE PROTEIN-RELATED"/>
    <property type="match status" value="1"/>
</dbReference>
<feature type="transmembrane region" description="Helical" evidence="6">
    <location>
        <begin position="237"/>
        <end position="257"/>
    </location>
</feature>
<organism evidence="8 9">
    <name type="scientific">Pyronema omphalodes (strain CBS 100304)</name>
    <name type="common">Pyronema confluens</name>
    <dbReference type="NCBI Taxonomy" id="1076935"/>
    <lineage>
        <taxon>Eukaryota</taxon>
        <taxon>Fungi</taxon>
        <taxon>Dikarya</taxon>
        <taxon>Ascomycota</taxon>
        <taxon>Pezizomycotina</taxon>
        <taxon>Pezizomycetes</taxon>
        <taxon>Pezizales</taxon>
        <taxon>Pyronemataceae</taxon>
        <taxon>Pyronema</taxon>
    </lineage>
</organism>
<feature type="transmembrane region" description="Helical" evidence="6">
    <location>
        <begin position="203"/>
        <end position="225"/>
    </location>
</feature>
<protein>
    <recommendedName>
        <fullName evidence="7">Rhodopsin domain-containing protein</fullName>
    </recommendedName>
</protein>
<dbReference type="GO" id="GO:0016020">
    <property type="term" value="C:membrane"/>
    <property type="evidence" value="ECO:0007669"/>
    <property type="project" value="UniProtKB-SubCell"/>
</dbReference>
<proteinExistence type="inferred from homology"/>
<dbReference type="EMBL" id="HF935907">
    <property type="protein sequence ID" value="CCX32732.1"/>
    <property type="molecule type" value="Genomic_DNA"/>
</dbReference>
<dbReference type="STRING" id="1076935.U4LMB8"/>
<sequence>MIEFDLSPDSPFWTFTKVLCGISTLFVLARIYTRVFVTRFFGVDDALILIAMVAAMSDCVILWESFQFGLGEHVQNVTPSNLTMVLKLVFAYYMLYLLAAHAIRASLVVLYRRLSVSPRFLIICNIYLACNAILYISYFFVLLFMCSPVQYYWDKTIKGECPNAQLKSVTNSWFLIALDLGALALPIPALWKMKLPWGQRVWLGICFMIGSFVCIASFNRLTSFFRSEDVTYELRWIHAWSLLEINFGLIAACVPSLRHVFTPPGKFQRNCPLVEENNAMVGSRELLRRSGLT</sequence>
<keyword evidence="2 6" id="KW-0812">Transmembrane</keyword>
<comment type="subcellular location">
    <subcellularLocation>
        <location evidence="1">Membrane</location>
        <topology evidence="1">Multi-pass membrane protein</topology>
    </subcellularLocation>
</comment>
<reference evidence="8 9" key="1">
    <citation type="journal article" date="2013" name="PLoS Genet.">
        <title>The genome and development-dependent transcriptomes of Pyronema confluens: a window into fungal evolution.</title>
        <authorList>
            <person name="Traeger S."/>
            <person name="Altegoer F."/>
            <person name="Freitag M."/>
            <person name="Gabaldon T."/>
            <person name="Kempken F."/>
            <person name="Kumar A."/>
            <person name="Marcet-Houben M."/>
            <person name="Poggeler S."/>
            <person name="Stajich J.E."/>
            <person name="Nowrousian M."/>
        </authorList>
    </citation>
    <scope>NUCLEOTIDE SEQUENCE [LARGE SCALE GENOMIC DNA]</scope>
    <source>
        <strain evidence="9">CBS 100304</strain>
        <tissue evidence="8">Vegetative mycelium</tissue>
    </source>
</reference>
<evidence type="ECO:0000256" key="1">
    <source>
        <dbReference type="ARBA" id="ARBA00004141"/>
    </source>
</evidence>
<dbReference type="Proteomes" id="UP000018144">
    <property type="component" value="Unassembled WGS sequence"/>
</dbReference>